<dbReference type="Proteomes" id="UP001163603">
    <property type="component" value="Chromosome 15"/>
</dbReference>
<evidence type="ECO:0000313" key="1">
    <source>
        <dbReference type="EMBL" id="KAJ0008446.1"/>
    </source>
</evidence>
<protein>
    <submittedName>
        <fullName evidence="1">Uncharacterized protein</fullName>
    </submittedName>
</protein>
<sequence>MSSMETATLSERSSNNLYFHIPIINCTSLLVFLVASQYRFGKICLPIYTTDRSNGRSIIQKTLALNILIIFQIPEKIWFREEMESTSQELEVNSSRNKQSRFSKCTPYDGSRLVSKQNKQLSNKFMQDSRASRSNEAREKFVLKCSRGKVSNISPKGKGYSQASDVEQLMERLKILEEETEAMKKTFIDTMEERTRLVSEMYQEFLTIHHCRCLGNQVTGLKSWDGSLIVNPFDKKAIMGIGLSQILQEDSNPCIVTRDYKTNMHFS</sequence>
<evidence type="ECO:0000313" key="2">
    <source>
        <dbReference type="Proteomes" id="UP001163603"/>
    </source>
</evidence>
<name>A0ACC0X1R7_9ROSI</name>
<reference evidence="2" key="1">
    <citation type="journal article" date="2023" name="G3 (Bethesda)">
        <title>Genome assembly and association tests identify interacting loci associated with vigor, precocity, and sex in interspecific pistachio rootstocks.</title>
        <authorList>
            <person name="Palmer W."/>
            <person name="Jacygrad E."/>
            <person name="Sagayaradj S."/>
            <person name="Cavanaugh K."/>
            <person name="Han R."/>
            <person name="Bertier L."/>
            <person name="Beede B."/>
            <person name="Kafkas S."/>
            <person name="Golino D."/>
            <person name="Preece J."/>
            <person name="Michelmore R."/>
        </authorList>
    </citation>
    <scope>NUCLEOTIDE SEQUENCE [LARGE SCALE GENOMIC DNA]</scope>
</reference>
<organism evidence="1 2">
    <name type="scientific">Pistacia integerrima</name>
    <dbReference type="NCBI Taxonomy" id="434235"/>
    <lineage>
        <taxon>Eukaryota</taxon>
        <taxon>Viridiplantae</taxon>
        <taxon>Streptophyta</taxon>
        <taxon>Embryophyta</taxon>
        <taxon>Tracheophyta</taxon>
        <taxon>Spermatophyta</taxon>
        <taxon>Magnoliopsida</taxon>
        <taxon>eudicotyledons</taxon>
        <taxon>Gunneridae</taxon>
        <taxon>Pentapetalae</taxon>
        <taxon>rosids</taxon>
        <taxon>malvids</taxon>
        <taxon>Sapindales</taxon>
        <taxon>Anacardiaceae</taxon>
        <taxon>Pistacia</taxon>
    </lineage>
</organism>
<proteinExistence type="predicted"/>
<gene>
    <name evidence="1" type="ORF">Pint_30201</name>
</gene>
<accession>A0ACC0X1R7</accession>
<comment type="caution">
    <text evidence="1">The sequence shown here is derived from an EMBL/GenBank/DDBJ whole genome shotgun (WGS) entry which is preliminary data.</text>
</comment>
<dbReference type="EMBL" id="CM047750">
    <property type="protein sequence ID" value="KAJ0008446.1"/>
    <property type="molecule type" value="Genomic_DNA"/>
</dbReference>
<keyword evidence="2" id="KW-1185">Reference proteome</keyword>